<comment type="caution">
    <text evidence="2">The sequence shown here is derived from an EMBL/GenBank/DDBJ whole genome shotgun (WGS) entry which is preliminary data.</text>
</comment>
<accession>A0A0V1ATX0</accession>
<reference evidence="2 3" key="1">
    <citation type="submission" date="2015-01" db="EMBL/GenBank/DDBJ databases">
        <title>Evolution of Trichinella species and genotypes.</title>
        <authorList>
            <person name="Korhonen P.K."/>
            <person name="Edoardo P."/>
            <person name="Giuseppe L.R."/>
            <person name="Gasser R.B."/>
        </authorList>
    </citation>
    <scope>NUCLEOTIDE SEQUENCE [LARGE SCALE GENOMIC DNA]</scope>
    <source>
        <strain evidence="2">ISS3</strain>
    </source>
</reference>
<dbReference type="EMBL" id="JYDH01000239">
    <property type="protein sequence ID" value="KRY27683.1"/>
    <property type="molecule type" value="Genomic_DNA"/>
</dbReference>
<gene>
    <name evidence="2" type="ORF">T01_1035</name>
</gene>
<evidence type="ECO:0000256" key="1">
    <source>
        <dbReference type="SAM" id="Phobius"/>
    </source>
</evidence>
<evidence type="ECO:0000313" key="3">
    <source>
        <dbReference type="Proteomes" id="UP000054776"/>
    </source>
</evidence>
<dbReference type="Proteomes" id="UP000054776">
    <property type="component" value="Unassembled WGS sequence"/>
</dbReference>
<keyword evidence="1" id="KW-1133">Transmembrane helix</keyword>
<dbReference type="AlphaFoldDB" id="A0A0V1ATX0"/>
<dbReference type="OrthoDB" id="10382136at2759"/>
<keyword evidence="1" id="KW-0812">Transmembrane</keyword>
<evidence type="ECO:0000313" key="2">
    <source>
        <dbReference type="EMBL" id="KRY27683.1"/>
    </source>
</evidence>
<name>A0A0V1ATX0_TRISP</name>
<keyword evidence="1" id="KW-0472">Membrane</keyword>
<protein>
    <submittedName>
        <fullName evidence="2">Uncharacterized protein</fullName>
    </submittedName>
</protein>
<feature type="transmembrane region" description="Helical" evidence="1">
    <location>
        <begin position="37"/>
        <end position="57"/>
    </location>
</feature>
<proteinExistence type="predicted"/>
<dbReference type="InParanoid" id="A0A0V1ATX0"/>
<organism evidence="2 3">
    <name type="scientific">Trichinella spiralis</name>
    <name type="common">Trichina worm</name>
    <dbReference type="NCBI Taxonomy" id="6334"/>
    <lineage>
        <taxon>Eukaryota</taxon>
        <taxon>Metazoa</taxon>
        <taxon>Ecdysozoa</taxon>
        <taxon>Nematoda</taxon>
        <taxon>Enoplea</taxon>
        <taxon>Dorylaimia</taxon>
        <taxon>Trichinellida</taxon>
        <taxon>Trichinellidae</taxon>
        <taxon>Trichinella</taxon>
    </lineage>
</organism>
<sequence length="62" mass="7417">MEFKILKFIFGWSCVCVQCFAFQSYSNHFLFCSLLWLMSLSYILYQIVAGFGPIRWYGRQDI</sequence>
<keyword evidence="3" id="KW-1185">Reference proteome</keyword>